<evidence type="ECO:0000313" key="3">
    <source>
        <dbReference type="Proteomes" id="UP000606044"/>
    </source>
</evidence>
<name>A0A917BU81_9HYPH</name>
<dbReference type="EMBL" id="BMCT01000001">
    <property type="protein sequence ID" value="GGF54634.1"/>
    <property type="molecule type" value="Genomic_DNA"/>
</dbReference>
<dbReference type="AlphaFoldDB" id="A0A917BU81"/>
<sequence length="90" mass="9444">MPDLVGGEDVGNNDEHGIRVFQTDAAAQARGGKRCGPLESHGAVRDTSGARSRAAPCEAARAGNQNVVPMFNMNVRPEDGTARTALKLEV</sequence>
<accession>A0A917BU81</accession>
<gene>
    <name evidence="2" type="ORF">GCM10007301_12690</name>
</gene>
<reference evidence="2" key="2">
    <citation type="submission" date="2020-09" db="EMBL/GenBank/DDBJ databases">
        <authorList>
            <person name="Sun Q."/>
            <person name="Sedlacek I."/>
        </authorList>
    </citation>
    <scope>NUCLEOTIDE SEQUENCE</scope>
    <source>
        <strain evidence="2">CCM 7897</strain>
    </source>
</reference>
<protein>
    <submittedName>
        <fullName evidence="2">Uncharacterized protein</fullName>
    </submittedName>
</protein>
<dbReference type="Proteomes" id="UP000606044">
    <property type="component" value="Unassembled WGS sequence"/>
</dbReference>
<proteinExistence type="predicted"/>
<evidence type="ECO:0000313" key="2">
    <source>
        <dbReference type="EMBL" id="GGF54634.1"/>
    </source>
</evidence>
<keyword evidence="3" id="KW-1185">Reference proteome</keyword>
<feature type="region of interest" description="Disordered" evidence="1">
    <location>
        <begin position="31"/>
        <end position="51"/>
    </location>
</feature>
<reference evidence="2" key="1">
    <citation type="journal article" date="2014" name="Int. J. Syst. Evol. Microbiol.">
        <title>Complete genome sequence of Corynebacterium casei LMG S-19264T (=DSM 44701T), isolated from a smear-ripened cheese.</title>
        <authorList>
            <consortium name="US DOE Joint Genome Institute (JGI-PGF)"/>
            <person name="Walter F."/>
            <person name="Albersmeier A."/>
            <person name="Kalinowski J."/>
            <person name="Ruckert C."/>
        </authorList>
    </citation>
    <scope>NUCLEOTIDE SEQUENCE</scope>
    <source>
        <strain evidence="2">CCM 7897</strain>
    </source>
</reference>
<evidence type="ECO:0000256" key="1">
    <source>
        <dbReference type="SAM" id="MobiDB-lite"/>
    </source>
</evidence>
<organism evidence="2 3">
    <name type="scientific">Azorhizobium oxalatiphilum</name>
    <dbReference type="NCBI Taxonomy" id="980631"/>
    <lineage>
        <taxon>Bacteria</taxon>
        <taxon>Pseudomonadati</taxon>
        <taxon>Pseudomonadota</taxon>
        <taxon>Alphaproteobacteria</taxon>
        <taxon>Hyphomicrobiales</taxon>
        <taxon>Xanthobacteraceae</taxon>
        <taxon>Azorhizobium</taxon>
    </lineage>
</organism>
<comment type="caution">
    <text evidence="2">The sequence shown here is derived from an EMBL/GenBank/DDBJ whole genome shotgun (WGS) entry which is preliminary data.</text>
</comment>